<dbReference type="GO" id="GO:0003676">
    <property type="term" value="F:nucleic acid binding"/>
    <property type="evidence" value="ECO:0007669"/>
    <property type="project" value="InterPro"/>
</dbReference>
<dbReference type="FunFam" id="1.10.340.70:FF:000001">
    <property type="entry name" value="Retrovirus-related Pol polyprotein from transposon gypsy-like Protein"/>
    <property type="match status" value="1"/>
</dbReference>
<dbReference type="InterPro" id="IPR036397">
    <property type="entry name" value="RNaseH_sf"/>
</dbReference>
<dbReference type="GO" id="GO:0042575">
    <property type="term" value="C:DNA polymerase complex"/>
    <property type="evidence" value="ECO:0007669"/>
    <property type="project" value="UniProtKB-ARBA"/>
</dbReference>
<dbReference type="FunFam" id="3.30.70.270:FF:000115">
    <property type="entry name" value="Polyprotein of retroviral origin, putative"/>
    <property type="match status" value="1"/>
</dbReference>
<dbReference type="Pfam" id="PF17921">
    <property type="entry name" value="Integrase_H2C2"/>
    <property type="match status" value="1"/>
</dbReference>
<keyword evidence="6" id="KW-0378">Hydrolase</keyword>
<dbReference type="Gene3D" id="3.30.420.10">
    <property type="entry name" value="Ribonuclease H-like superfamily/Ribonuclease H"/>
    <property type="match status" value="1"/>
</dbReference>
<dbReference type="InterPro" id="IPR001584">
    <property type="entry name" value="Integrase_cat-core"/>
</dbReference>
<dbReference type="InterPro" id="IPR012337">
    <property type="entry name" value="RNaseH-like_sf"/>
</dbReference>
<dbReference type="InterPro" id="IPR043128">
    <property type="entry name" value="Rev_trsase/Diguanyl_cyclase"/>
</dbReference>
<dbReference type="EMBL" id="LBMM01008547">
    <property type="protein sequence ID" value="KMQ88801.1"/>
    <property type="molecule type" value="Genomic_DNA"/>
</dbReference>
<dbReference type="GO" id="GO:0016787">
    <property type="term" value="F:hydrolase activity"/>
    <property type="evidence" value="ECO:0007669"/>
    <property type="project" value="UniProtKB-KW"/>
</dbReference>
<sequence>MQRLRNANLKLQPDKCEFLRHEVAYLGHIIGADGVKPDPNKIKSIMEFPTPKNEKNIKQFLGLAGYYRRFIPQFSKIAKPLTDLLKKTNTFNWQLRQTEAFNILRFSLCSGPILQYPDFTKPFILTTDASGYAIGGVLSQGQIGKDLPIAYTSRVLNTAELNYSTIEKECLAIVYCTNHFRPYLYGKKFTIITDHKPLIWLHSIKDPSSRLWKWRTKLAEYEYEIQYKKGSLNNNADALSRNPPANCIIPSFITNYFDDPSNELTLLLEPEPGTSAPNNEIINPSIEEYSSDNDETNDNEENMSQYEEVIDFGEEHRDTDQILITESRDNLLKQHDNHVIFIQVNGTPFDNGAKEYQKANLLPVYENLTFERVNIKTIKSKTLISIPIKLNNHSRLEPQTLKNCIRSLLDAIIELQITSFSIRKTDYFDDLPWHLVIGKIHKYLREQPICITVCKNLVQTPPIEQREALIVENHSSAHGGHKGVTKTYNRLRPHYYWNTMKKDIQNLIQKCRQCQLKKLTRVKTKQPMIITDTPGAAFDKVSLDIVGPLPITPSGNQYILTMQDLLTKYSVAVPLRDATALSIADALTKNFICVYGAPKAILTDQGTNFLSALIRCLAKKFNIQHFKTTAYRPQSNGSIERSHHVLIEYLKTQIQKERNWDNYINMSMFSYNTSVHEGTKYPPYELIFGRIARLPSAHIPIDENLEITYQDYLTNLFNKISDAQEDARKNLISSKERSKRYYDRRINPQNFQVGSQVFLLKEPTKGKFSDQYTGPHEVIEILPLNNVKILVKNKPRIVHINKLKIAHIDPG</sequence>
<dbReference type="Gene3D" id="1.10.340.70">
    <property type="match status" value="1"/>
</dbReference>
<dbReference type="OrthoDB" id="8193822at2759"/>
<reference evidence="9 10" key="1">
    <citation type="submission" date="2015-04" db="EMBL/GenBank/DDBJ databases">
        <title>Lasius niger genome sequencing.</title>
        <authorList>
            <person name="Konorov E.A."/>
            <person name="Nikitin M.A."/>
            <person name="Kirill M.V."/>
            <person name="Chang P."/>
        </authorList>
    </citation>
    <scope>NUCLEOTIDE SEQUENCE [LARGE SCALE GENOMIC DNA]</scope>
    <source>
        <tissue evidence="9">Whole</tissue>
    </source>
</reference>
<evidence type="ECO:0000256" key="2">
    <source>
        <dbReference type="ARBA" id="ARBA00022679"/>
    </source>
</evidence>
<keyword evidence="7" id="KW-0695">RNA-directed DNA polymerase</keyword>
<feature type="domain" description="Integrase catalytic" evidence="8">
    <location>
        <begin position="530"/>
        <end position="691"/>
    </location>
</feature>
<evidence type="ECO:0000313" key="10">
    <source>
        <dbReference type="Proteomes" id="UP000036403"/>
    </source>
</evidence>
<dbReference type="PANTHER" id="PTHR37984">
    <property type="entry name" value="PROTEIN CBG26694"/>
    <property type="match status" value="1"/>
</dbReference>
<dbReference type="AlphaFoldDB" id="A0A0J7KF22"/>
<evidence type="ECO:0000256" key="6">
    <source>
        <dbReference type="ARBA" id="ARBA00022801"/>
    </source>
</evidence>
<dbReference type="GO" id="GO:0003964">
    <property type="term" value="F:RNA-directed DNA polymerase activity"/>
    <property type="evidence" value="ECO:0007669"/>
    <property type="project" value="UniProtKB-KW"/>
</dbReference>
<organism evidence="9 10">
    <name type="scientific">Lasius niger</name>
    <name type="common">Black garden ant</name>
    <dbReference type="NCBI Taxonomy" id="67767"/>
    <lineage>
        <taxon>Eukaryota</taxon>
        <taxon>Metazoa</taxon>
        <taxon>Ecdysozoa</taxon>
        <taxon>Arthropoda</taxon>
        <taxon>Hexapoda</taxon>
        <taxon>Insecta</taxon>
        <taxon>Pterygota</taxon>
        <taxon>Neoptera</taxon>
        <taxon>Endopterygota</taxon>
        <taxon>Hymenoptera</taxon>
        <taxon>Apocrita</taxon>
        <taxon>Aculeata</taxon>
        <taxon>Formicoidea</taxon>
        <taxon>Formicidae</taxon>
        <taxon>Formicinae</taxon>
        <taxon>Lasius</taxon>
        <taxon>Lasius</taxon>
    </lineage>
</organism>
<dbReference type="GO" id="GO:0004519">
    <property type="term" value="F:endonuclease activity"/>
    <property type="evidence" value="ECO:0007669"/>
    <property type="project" value="UniProtKB-KW"/>
</dbReference>
<keyword evidence="10" id="KW-1185">Reference proteome</keyword>
<dbReference type="EC" id="2.7.7.49" evidence="1"/>
<dbReference type="FunFam" id="3.10.20.370:FF:000001">
    <property type="entry name" value="Retrovirus-related Pol polyprotein from transposon 17.6-like protein"/>
    <property type="match status" value="1"/>
</dbReference>
<name>A0A0J7KF22_LASNI</name>
<keyword evidence="4" id="KW-0540">Nuclease</keyword>
<dbReference type="Gene3D" id="3.30.70.270">
    <property type="match status" value="2"/>
</dbReference>
<evidence type="ECO:0000259" key="8">
    <source>
        <dbReference type="PROSITE" id="PS50994"/>
    </source>
</evidence>
<evidence type="ECO:0000313" key="9">
    <source>
        <dbReference type="EMBL" id="KMQ88801.1"/>
    </source>
</evidence>
<dbReference type="InterPro" id="IPR041373">
    <property type="entry name" value="RT_RNaseH"/>
</dbReference>
<dbReference type="CDD" id="cd09274">
    <property type="entry name" value="RNase_HI_RT_Ty3"/>
    <property type="match status" value="1"/>
</dbReference>
<keyword evidence="3" id="KW-0548">Nucleotidyltransferase</keyword>
<dbReference type="GO" id="GO:0015074">
    <property type="term" value="P:DNA integration"/>
    <property type="evidence" value="ECO:0007669"/>
    <property type="project" value="InterPro"/>
</dbReference>
<evidence type="ECO:0000256" key="1">
    <source>
        <dbReference type="ARBA" id="ARBA00012493"/>
    </source>
</evidence>
<evidence type="ECO:0000256" key="4">
    <source>
        <dbReference type="ARBA" id="ARBA00022722"/>
    </source>
</evidence>
<dbReference type="PaxDb" id="67767-A0A0J7KF22"/>
<dbReference type="Pfam" id="PF00665">
    <property type="entry name" value="rve"/>
    <property type="match status" value="1"/>
</dbReference>
<dbReference type="InterPro" id="IPR041588">
    <property type="entry name" value="Integrase_H2C2"/>
</dbReference>
<evidence type="ECO:0000256" key="5">
    <source>
        <dbReference type="ARBA" id="ARBA00022759"/>
    </source>
</evidence>
<dbReference type="InterPro" id="IPR050951">
    <property type="entry name" value="Retrovirus_Pol_polyprotein"/>
</dbReference>
<dbReference type="SUPFAM" id="SSF56672">
    <property type="entry name" value="DNA/RNA polymerases"/>
    <property type="match status" value="1"/>
</dbReference>
<dbReference type="InterPro" id="IPR043502">
    <property type="entry name" value="DNA/RNA_pol_sf"/>
</dbReference>
<dbReference type="PROSITE" id="PS50994">
    <property type="entry name" value="INTEGRASE"/>
    <property type="match status" value="1"/>
</dbReference>
<evidence type="ECO:0000256" key="3">
    <source>
        <dbReference type="ARBA" id="ARBA00022695"/>
    </source>
</evidence>
<dbReference type="STRING" id="67767.A0A0J7KF22"/>
<gene>
    <name evidence="9" type="ORF">RF55_11652</name>
</gene>
<evidence type="ECO:0000256" key="7">
    <source>
        <dbReference type="ARBA" id="ARBA00022918"/>
    </source>
</evidence>
<dbReference type="SUPFAM" id="SSF53098">
    <property type="entry name" value="Ribonuclease H-like"/>
    <property type="match status" value="1"/>
</dbReference>
<accession>A0A0J7KF22</accession>
<dbReference type="PANTHER" id="PTHR37984:SF5">
    <property type="entry name" value="PROTEIN NYNRIN-LIKE"/>
    <property type="match status" value="1"/>
</dbReference>
<dbReference type="FunFam" id="3.30.420.10:FF:000032">
    <property type="entry name" value="Retrovirus-related Pol polyprotein from transposon 297-like Protein"/>
    <property type="match status" value="1"/>
</dbReference>
<proteinExistence type="predicted"/>
<dbReference type="Gene3D" id="3.10.20.370">
    <property type="match status" value="1"/>
</dbReference>
<keyword evidence="2" id="KW-0808">Transferase</keyword>
<dbReference type="Pfam" id="PF17917">
    <property type="entry name" value="RT_RNaseH"/>
    <property type="match status" value="1"/>
</dbReference>
<comment type="caution">
    <text evidence="9">The sequence shown here is derived from an EMBL/GenBank/DDBJ whole genome shotgun (WGS) entry which is preliminary data.</text>
</comment>
<protein>
    <recommendedName>
        <fullName evidence="1">RNA-directed DNA polymerase</fullName>
        <ecNumber evidence="1">2.7.7.49</ecNumber>
    </recommendedName>
</protein>
<keyword evidence="5 9" id="KW-0255">Endonuclease</keyword>
<dbReference type="Proteomes" id="UP000036403">
    <property type="component" value="Unassembled WGS sequence"/>
</dbReference>